<dbReference type="KEGG" id="ril:CRIB_769"/>
<gene>
    <name evidence="1" type="ORF">CRIB_769</name>
</gene>
<sequence>MIYIKRLRELLDRKFLKDVELLELEDNEYVIECKFTQPYNAHYNEYKVVVREDDEIKIYKVYLKHR</sequence>
<name>A0A1V1HZW9_9FIRM</name>
<proteinExistence type="predicted"/>
<accession>A0A1V1HZW9</accession>
<organism evidence="1 2">
    <name type="scientific">Romboutsia ilealis</name>
    <dbReference type="NCBI Taxonomy" id="1115758"/>
    <lineage>
        <taxon>Bacteria</taxon>
        <taxon>Bacillati</taxon>
        <taxon>Bacillota</taxon>
        <taxon>Clostridia</taxon>
        <taxon>Peptostreptococcales</taxon>
        <taxon>Peptostreptococcaceae</taxon>
        <taxon>Romboutsia</taxon>
    </lineage>
</organism>
<dbReference type="GeneID" id="82204951"/>
<dbReference type="AlphaFoldDB" id="A0A1V1HZW9"/>
<reference evidence="1 2" key="1">
    <citation type="submission" date="2014-04" db="EMBL/GenBank/DDBJ databases">
        <authorList>
            <person name="Hornung B.V."/>
        </authorList>
    </citation>
    <scope>NUCLEOTIDE SEQUENCE [LARGE SCALE GENOMIC DNA]</scope>
    <source>
        <strain evidence="1 2">CRIB</strain>
    </source>
</reference>
<keyword evidence="2" id="KW-1185">Reference proteome</keyword>
<dbReference type="RefSeq" id="WP_243633570.1">
    <property type="nucleotide sequence ID" value="NZ_CAJUCR010000026.1"/>
</dbReference>
<evidence type="ECO:0000313" key="1">
    <source>
        <dbReference type="EMBL" id="CED93521.1"/>
    </source>
</evidence>
<dbReference type="EMBL" id="LN555523">
    <property type="protein sequence ID" value="CED93521.1"/>
    <property type="molecule type" value="Genomic_DNA"/>
</dbReference>
<evidence type="ECO:0000313" key="2">
    <source>
        <dbReference type="Proteomes" id="UP000245622"/>
    </source>
</evidence>
<protein>
    <submittedName>
        <fullName evidence="1">Uncharacterized protein</fullName>
    </submittedName>
</protein>
<dbReference type="Proteomes" id="UP000245622">
    <property type="component" value="Chromosome 1"/>
</dbReference>